<evidence type="ECO:0000256" key="8">
    <source>
        <dbReference type="SAM" id="Phobius"/>
    </source>
</evidence>
<evidence type="ECO:0000256" key="5">
    <source>
        <dbReference type="ARBA" id="ARBA00022989"/>
    </source>
</evidence>
<name>A0ABR0S9Y1_9HYPO</name>
<feature type="transmembrane region" description="Helical" evidence="8">
    <location>
        <begin position="199"/>
        <end position="218"/>
    </location>
</feature>
<dbReference type="InterPro" id="IPR006593">
    <property type="entry name" value="Cyt_b561/ferric_Rdtase_TM"/>
</dbReference>
<dbReference type="SMART" id="SM00665">
    <property type="entry name" value="B561"/>
    <property type="match status" value="1"/>
</dbReference>
<keyword evidence="2" id="KW-0813">Transport</keyword>
<feature type="compositionally biased region" description="Low complexity" evidence="7">
    <location>
        <begin position="309"/>
        <end position="319"/>
    </location>
</feature>
<feature type="compositionally biased region" description="Basic and acidic residues" evidence="7">
    <location>
        <begin position="489"/>
        <end position="505"/>
    </location>
</feature>
<feature type="domain" description="Cytochrome b561" evidence="9">
    <location>
        <begin position="34"/>
        <end position="222"/>
    </location>
</feature>
<proteinExistence type="predicted"/>
<dbReference type="EMBL" id="JAVFKD010000015">
    <property type="protein sequence ID" value="KAK5988974.1"/>
    <property type="molecule type" value="Genomic_DNA"/>
</dbReference>
<protein>
    <recommendedName>
        <fullName evidence="9">Cytochrome b561 domain-containing protein</fullName>
    </recommendedName>
</protein>
<comment type="subcellular location">
    <subcellularLocation>
        <location evidence="1">Membrane</location>
    </subcellularLocation>
</comment>
<keyword evidence="3 8" id="KW-0812">Transmembrane</keyword>
<feature type="compositionally biased region" description="Polar residues" evidence="7">
    <location>
        <begin position="655"/>
        <end position="665"/>
    </location>
</feature>
<evidence type="ECO:0000256" key="7">
    <source>
        <dbReference type="SAM" id="MobiDB-lite"/>
    </source>
</evidence>
<dbReference type="PANTHER" id="PTHR47797">
    <property type="entry name" value="DEHYDROGENASE, PUTATIVE (AFU_ORTHOLOGUE AFUA_8G05805)-RELATED"/>
    <property type="match status" value="1"/>
</dbReference>
<feature type="compositionally biased region" description="Polar residues" evidence="7">
    <location>
        <begin position="707"/>
        <end position="716"/>
    </location>
</feature>
<feature type="compositionally biased region" description="Polar residues" evidence="7">
    <location>
        <begin position="506"/>
        <end position="516"/>
    </location>
</feature>
<feature type="region of interest" description="Disordered" evidence="7">
    <location>
        <begin position="489"/>
        <end position="562"/>
    </location>
</feature>
<evidence type="ECO:0000256" key="1">
    <source>
        <dbReference type="ARBA" id="ARBA00004370"/>
    </source>
</evidence>
<dbReference type="Gene3D" id="1.20.120.1770">
    <property type="match status" value="1"/>
</dbReference>
<feature type="compositionally biased region" description="Basic and acidic residues" evidence="7">
    <location>
        <begin position="668"/>
        <end position="687"/>
    </location>
</feature>
<feature type="compositionally biased region" description="Low complexity" evidence="7">
    <location>
        <begin position="743"/>
        <end position="753"/>
    </location>
</feature>
<dbReference type="CDD" id="cd08760">
    <property type="entry name" value="Cyt_b561_FRRS1_like"/>
    <property type="match status" value="1"/>
</dbReference>
<evidence type="ECO:0000259" key="9">
    <source>
        <dbReference type="PROSITE" id="PS50939"/>
    </source>
</evidence>
<accession>A0ABR0S9Y1</accession>
<keyword evidence="5 8" id="KW-1133">Transmembrane helix</keyword>
<sequence>MAPAPDQFSAPGAVTYDSNNMVVGDGTWEFTKNTFLLPNLQGTNFDTMRYNGMGNRFSTVHQYHTLITAHGVLMTMVFLFLLPASVMLTRFYSREPGYAIRYHAQINIFACILAVAAFILPFFAVGQARSLTNPHHGIGIAIFVMFLVQVFSGSFFRYITKIRSLRIMIHQWLGRATALLGITQIPLGLALYGSPKVLFILYAVWMGFLLVVYFVLSYQSEGRREFYMSGPRSEIRSEVRSEMRSDMRSEVRSEGGRTRMTESEYFSEHNEDHGSRFKWLGPLAAGVGIFALLRGRKKDRDDASRARSRSPSMSRSRGPTVLSSRPASASYFDEKYSDLPRQKGSGGGFMKILGALGVAKFFSKRQDRDDVYSAVSTETPYRPRSGRATTISEFNSEYTDDASTIPPSRHPAPTNLTASAMESRTPRQPMRTVGNPPRRGFFEESEYSSYVSPSRRPPPQEAASGGGFAQGLLSGLGLGWFSKKMADRRAKKEEQRRGEDDDFQSRTEYSGYTGDNYSPPRRNSRRAPGRRYTALGTETALSEITESSRDGPPRPRTPTNAESAPLAWYRGTPLRLNMRLTILMSSRRRMDSERAAAAAAARASNLAAAERDQFGSPRSVTVKVKVHDDDKNRSMTLRKLTDEEIAAARGRGDSEISSALDSPTTGRYRRDSAQRRAEEAAEQRAEGSEMNPLSPQSGLCQGMGSHGTWSGMSMSPSQPPRAVETAAADNRRRRRQERRRASSSRPSAADMYD</sequence>
<dbReference type="Proteomes" id="UP001338125">
    <property type="component" value="Unassembled WGS sequence"/>
</dbReference>
<comment type="caution">
    <text evidence="10">The sequence shown here is derived from an EMBL/GenBank/DDBJ whole genome shotgun (WGS) entry which is preliminary data.</text>
</comment>
<feature type="region of interest" description="Disordered" evidence="7">
    <location>
        <begin position="646"/>
        <end position="753"/>
    </location>
</feature>
<evidence type="ECO:0000256" key="6">
    <source>
        <dbReference type="ARBA" id="ARBA00023136"/>
    </source>
</evidence>
<keyword evidence="4" id="KW-0249">Electron transport</keyword>
<evidence type="ECO:0000313" key="11">
    <source>
        <dbReference type="Proteomes" id="UP001338125"/>
    </source>
</evidence>
<evidence type="ECO:0000256" key="3">
    <source>
        <dbReference type="ARBA" id="ARBA00022692"/>
    </source>
</evidence>
<dbReference type="PANTHER" id="PTHR47797:SF3">
    <property type="entry name" value="CYTOCHROME B561 DOMAIN-CONTAINING PROTEIN"/>
    <property type="match status" value="1"/>
</dbReference>
<feature type="transmembrane region" description="Helical" evidence="8">
    <location>
        <begin position="137"/>
        <end position="160"/>
    </location>
</feature>
<organism evidence="10 11">
    <name type="scientific">Cladobotryum mycophilum</name>
    <dbReference type="NCBI Taxonomy" id="491253"/>
    <lineage>
        <taxon>Eukaryota</taxon>
        <taxon>Fungi</taxon>
        <taxon>Dikarya</taxon>
        <taxon>Ascomycota</taxon>
        <taxon>Pezizomycotina</taxon>
        <taxon>Sordariomycetes</taxon>
        <taxon>Hypocreomycetidae</taxon>
        <taxon>Hypocreales</taxon>
        <taxon>Hypocreaceae</taxon>
        <taxon>Cladobotryum</taxon>
    </lineage>
</organism>
<keyword evidence="6 8" id="KW-0472">Membrane</keyword>
<evidence type="ECO:0000256" key="2">
    <source>
        <dbReference type="ARBA" id="ARBA00022448"/>
    </source>
</evidence>
<feature type="region of interest" description="Disordered" evidence="7">
    <location>
        <begin position="398"/>
        <end position="468"/>
    </location>
</feature>
<evidence type="ECO:0000256" key="4">
    <source>
        <dbReference type="ARBA" id="ARBA00022982"/>
    </source>
</evidence>
<dbReference type="Pfam" id="PF03188">
    <property type="entry name" value="Cytochrom_B561"/>
    <property type="match status" value="1"/>
</dbReference>
<feature type="transmembrane region" description="Helical" evidence="8">
    <location>
        <begin position="172"/>
        <end position="193"/>
    </location>
</feature>
<evidence type="ECO:0000313" key="10">
    <source>
        <dbReference type="EMBL" id="KAK5988974.1"/>
    </source>
</evidence>
<feature type="compositionally biased region" description="Basic residues" evidence="7">
    <location>
        <begin position="731"/>
        <end position="742"/>
    </location>
</feature>
<feature type="transmembrane region" description="Helical" evidence="8">
    <location>
        <begin position="67"/>
        <end position="92"/>
    </location>
</feature>
<feature type="region of interest" description="Disordered" evidence="7">
    <location>
        <begin position="300"/>
        <end position="327"/>
    </location>
</feature>
<feature type="transmembrane region" description="Helical" evidence="8">
    <location>
        <begin position="104"/>
        <end position="125"/>
    </location>
</feature>
<gene>
    <name evidence="10" type="ORF">PT974_10472</name>
</gene>
<dbReference type="PROSITE" id="PS50939">
    <property type="entry name" value="CYTOCHROME_B561"/>
    <property type="match status" value="1"/>
</dbReference>
<keyword evidence="11" id="KW-1185">Reference proteome</keyword>
<reference evidence="10 11" key="1">
    <citation type="submission" date="2024-01" db="EMBL/GenBank/DDBJ databases">
        <title>Complete genome of Cladobotryum mycophilum ATHUM6906.</title>
        <authorList>
            <person name="Christinaki A.C."/>
            <person name="Myridakis A.I."/>
            <person name="Kouvelis V.N."/>
        </authorList>
    </citation>
    <scope>NUCLEOTIDE SEQUENCE [LARGE SCALE GENOMIC DNA]</scope>
    <source>
        <strain evidence="10 11">ATHUM6906</strain>
    </source>
</reference>